<gene>
    <name evidence="2" type="ORF">J2X06_000905</name>
</gene>
<evidence type="ECO:0000259" key="1">
    <source>
        <dbReference type="PROSITE" id="PS51819"/>
    </source>
</evidence>
<dbReference type="RefSeq" id="WP_310058847.1">
    <property type="nucleotide sequence ID" value="NZ_JAVDVY010000001.1"/>
</dbReference>
<organism evidence="2 3">
    <name type="scientific">Lysobacter niastensis</name>
    <dbReference type="NCBI Taxonomy" id="380629"/>
    <lineage>
        <taxon>Bacteria</taxon>
        <taxon>Pseudomonadati</taxon>
        <taxon>Pseudomonadota</taxon>
        <taxon>Gammaproteobacteria</taxon>
        <taxon>Lysobacterales</taxon>
        <taxon>Lysobacteraceae</taxon>
        <taxon>Lysobacter</taxon>
    </lineage>
</organism>
<comment type="caution">
    <text evidence="2">The sequence shown here is derived from an EMBL/GenBank/DDBJ whole genome shotgun (WGS) entry which is preliminary data.</text>
</comment>
<dbReference type="PROSITE" id="PS51819">
    <property type="entry name" value="VOC"/>
    <property type="match status" value="1"/>
</dbReference>
<dbReference type="Gene3D" id="3.10.180.10">
    <property type="entry name" value="2,3-Dihydroxybiphenyl 1,2-Dioxygenase, domain 1"/>
    <property type="match status" value="1"/>
</dbReference>
<sequence length="172" mass="18128">MTTTDILNRFHVHMHVADLDANIAFYTQLFGVPPAVLKPDYAKWLLEDPRVNFAISTGKAGESGIAHLGLQAGDAQALSAVGARLQAADSIALAESGTTCCYARSDKFWAEDPQGVRWEAFHTHGEATSYYAPGAEVPTDTCCGPAAPEITDSAAKPRVRSGNACSPASGCC</sequence>
<dbReference type="InterPro" id="IPR037523">
    <property type="entry name" value="VOC_core"/>
</dbReference>
<keyword evidence="3" id="KW-1185">Reference proteome</keyword>
<dbReference type="InterPro" id="IPR049789">
    <property type="entry name" value="ArsI/CadI-like"/>
</dbReference>
<evidence type="ECO:0000313" key="3">
    <source>
        <dbReference type="Proteomes" id="UP001251524"/>
    </source>
</evidence>
<evidence type="ECO:0000313" key="2">
    <source>
        <dbReference type="EMBL" id="MDR7133721.1"/>
    </source>
</evidence>
<dbReference type="NCBIfam" id="NF041414">
    <property type="entry name" value="ArsI_CadI_VOC"/>
    <property type="match status" value="1"/>
</dbReference>
<dbReference type="Proteomes" id="UP001251524">
    <property type="component" value="Unassembled WGS sequence"/>
</dbReference>
<dbReference type="SUPFAM" id="SSF54593">
    <property type="entry name" value="Glyoxalase/Bleomycin resistance protein/Dihydroxybiphenyl dioxygenase"/>
    <property type="match status" value="1"/>
</dbReference>
<reference evidence="2 3" key="1">
    <citation type="submission" date="2023-07" db="EMBL/GenBank/DDBJ databases">
        <title>Sorghum-associated microbial communities from plants grown in Nebraska, USA.</title>
        <authorList>
            <person name="Schachtman D."/>
        </authorList>
    </citation>
    <scope>NUCLEOTIDE SEQUENCE [LARGE SCALE GENOMIC DNA]</scope>
    <source>
        <strain evidence="2 3">BE198</strain>
    </source>
</reference>
<protein>
    <submittedName>
        <fullName evidence="2">Catechol 2,3-dioxygenase-like lactoylglutathione lyase family enzyme</fullName>
    </submittedName>
</protein>
<name>A0ABU1W7Z2_9GAMM</name>
<dbReference type="EMBL" id="JAVDVY010000001">
    <property type="protein sequence ID" value="MDR7133721.1"/>
    <property type="molecule type" value="Genomic_DNA"/>
</dbReference>
<accession>A0ABU1W7Z2</accession>
<dbReference type="InterPro" id="IPR029068">
    <property type="entry name" value="Glyas_Bleomycin-R_OHBP_Dase"/>
</dbReference>
<proteinExistence type="predicted"/>
<dbReference type="PANTHER" id="PTHR41294:SF1">
    <property type="entry name" value="CADMIUM-INDUCED PROTEIN CADI"/>
    <property type="match status" value="1"/>
</dbReference>
<dbReference type="InterPro" id="IPR052393">
    <property type="entry name" value="Cadmium-induced_rsp"/>
</dbReference>
<dbReference type="InterPro" id="IPR004360">
    <property type="entry name" value="Glyas_Fos-R_dOase_dom"/>
</dbReference>
<dbReference type="PANTHER" id="PTHR41294">
    <property type="entry name" value="CADMIUM-INDUCED PROTEIN CADI"/>
    <property type="match status" value="1"/>
</dbReference>
<feature type="domain" description="VOC" evidence="1">
    <location>
        <begin position="8"/>
        <end position="123"/>
    </location>
</feature>
<dbReference type="Pfam" id="PF00903">
    <property type="entry name" value="Glyoxalase"/>
    <property type="match status" value="1"/>
</dbReference>